<dbReference type="GO" id="GO:0003964">
    <property type="term" value="F:RNA-directed DNA polymerase activity"/>
    <property type="evidence" value="ECO:0007669"/>
    <property type="project" value="UniProtKB-KW"/>
</dbReference>
<dbReference type="OrthoDB" id="4778860at2759"/>
<accession>A0A5N5Q6W3</accession>
<feature type="domain" description="Endonuclease/exonuclease/phosphatase" evidence="1">
    <location>
        <begin position="163"/>
        <end position="266"/>
    </location>
</feature>
<evidence type="ECO:0000313" key="3">
    <source>
        <dbReference type="Proteomes" id="UP000383932"/>
    </source>
</evidence>
<name>A0A5N5Q6W3_9AGAM</name>
<dbReference type="InterPro" id="IPR036691">
    <property type="entry name" value="Endo/exonu/phosph_ase_sf"/>
</dbReference>
<dbReference type="Gene3D" id="3.60.10.10">
    <property type="entry name" value="Endonuclease/exonuclease/phosphatase"/>
    <property type="match status" value="1"/>
</dbReference>
<dbReference type="AlphaFoldDB" id="A0A5N5Q6W3"/>
<keyword evidence="2" id="KW-0695">RNA-directed DNA polymerase</keyword>
<evidence type="ECO:0000313" key="2">
    <source>
        <dbReference type="EMBL" id="KAB5587535.1"/>
    </source>
</evidence>
<dbReference type="EMBL" id="SSOP01001005">
    <property type="protein sequence ID" value="KAB5587535.1"/>
    <property type="molecule type" value="Genomic_DNA"/>
</dbReference>
<dbReference type="Pfam" id="PF14529">
    <property type="entry name" value="Exo_endo_phos_2"/>
    <property type="match status" value="1"/>
</dbReference>
<dbReference type="Proteomes" id="UP000383932">
    <property type="component" value="Unassembled WGS sequence"/>
</dbReference>
<dbReference type="SUPFAM" id="SSF56219">
    <property type="entry name" value="DNase I-like"/>
    <property type="match status" value="1"/>
</dbReference>
<reference evidence="2 3" key="1">
    <citation type="journal article" date="2019" name="Fungal Biol. Biotechnol.">
        <title>Draft genome sequence of fastidious pathogen Ceratobasidium theobromae, which causes vascular-streak dieback in Theobroma cacao.</title>
        <authorList>
            <person name="Ali S.S."/>
            <person name="Asman A."/>
            <person name="Shao J."/>
            <person name="Firmansyah A.P."/>
            <person name="Susilo A.W."/>
            <person name="Rosmana A."/>
            <person name="McMahon P."/>
            <person name="Junaid M."/>
            <person name="Guest D."/>
            <person name="Kheng T.Y."/>
            <person name="Meinhardt L.W."/>
            <person name="Bailey B.A."/>
        </authorList>
    </citation>
    <scope>NUCLEOTIDE SEQUENCE [LARGE SCALE GENOMIC DNA]</scope>
    <source>
        <strain evidence="2 3">CT2</strain>
    </source>
</reference>
<sequence length="433" mass="48886">MLVVPTADSARAQSPKTLALAEPSLITQKFMQVNVARSNIRMHAILANANYSSFDVIIFADPWWGPIGSLKNNLDSDKHIFGSTANPNWTCISPPIDTQLPSNHPSTLVYFRKGRNILVDMDPNVLACQFYYFIDIVINDFAFKRCPIYLHGNNLTAITWDFTLIPMLEHPTLICRDFNIQHLSLSKVDGVKICKLALGCDFVNWIQSNDLSVHNDLTEVTCISLDGSSSSIIDYTISNPLLDSHDVILDWAILFPLSLCSDHGAISFSVTCPFSIAPLQSCTSVKINPENMDWWTKEFECYIDSLNLPPMCNSTENLEKLAQHLLDTMSEATRLSMETKTFMDKGHHTPWWNDNCSATCDSLVHARAISAPLLELKSLSTHLWFCIRRAKQTFFDEIIKKAHQGEEASTTNSIWEINQWWLLWVEWGPVLGA</sequence>
<evidence type="ECO:0000259" key="1">
    <source>
        <dbReference type="Pfam" id="PF14529"/>
    </source>
</evidence>
<organism evidence="2 3">
    <name type="scientific">Ceratobasidium theobromae</name>
    <dbReference type="NCBI Taxonomy" id="1582974"/>
    <lineage>
        <taxon>Eukaryota</taxon>
        <taxon>Fungi</taxon>
        <taxon>Dikarya</taxon>
        <taxon>Basidiomycota</taxon>
        <taxon>Agaricomycotina</taxon>
        <taxon>Agaricomycetes</taxon>
        <taxon>Cantharellales</taxon>
        <taxon>Ceratobasidiaceae</taxon>
        <taxon>Ceratobasidium</taxon>
    </lineage>
</organism>
<keyword evidence="2" id="KW-0548">Nucleotidyltransferase</keyword>
<proteinExistence type="predicted"/>
<protein>
    <submittedName>
        <fullName evidence="2">Reverse transcriptase from mobile element jockey protein</fullName>
    </submittedName>
</protein>
<gene>
    <name evidence="2" type="ORF">CTheo_9026</name>
</gene>
<dbReference type="InterPro" id="IPR005135">
    <property type="entry name" value="Endo/exonuclease/phosphatase"/>
</dbReference>
<keyword evidence="3" id="KW-1185">Reference proteome</keyword>
<keyword evidence="2" id="KW-0808">Transferase</keyword>
<comment type="caution">
    <text evidence="2">The sequence shown here is derived from an EMBL/GenBank/DDBJ whole genome shotgun (WGS) entry which is preliminary data.</text>
</comment>